<protein>
    <submittedName>
        <fullName evidence="2">LT_GEWL domain containing protein</fullName>
    </submittedName>
</protein>
<reference evidence="2" key="1">
    <citation type="submission" date="2020-05" db="EMBL/GenBank/DDBJ databases">
        <authorList>
            <person name="Chiriac C."/>
            <person name="Salcher M."/>
            <person name="Ghai R."/>
            <person name="Kavagutti S V."/>
        </authorList>
    </citation>
    <scope>NUCLEOTIDE SEQUENCE</scope>
</reference>
<dbReference type="SUPFAM" id="SSF53955">
    <property type="entry name" value="Lysozyme-like"/>
    <property type="match status" value="1"/>
</dbReference>
<evidence type="ECO:0000313" key="2">
    <source>
        <dbReference type="EMBL" id="CAB4182083.1"/>
    </source>
</evidence>
<accession>A0A6J5QCY9</accession>
<gene>
    <name evidence="2" type="ORF">UFOVP1071_138</name>
</gene>
<dbReference type="InterPro" id="IPR008258">
    <property type="entry name" value="Transglycosylase_SLT_dom_1"/>
</dbReference>
<organism evidence="2">
    <name type="scientific">uncultured Caudovirales phage</name>
    <dbReference type="NCBI Taxonomy" id="2100421"/>
    <lineage>
        <taxon>Viruses</taxon>
        <taxon>Duplodnaviria</taxon>
        <taxon>Heunggongvirae</taxon>
        <taxon>Uroviricota</taxon>
        <taxon>Caudoviricetes</taxon>
        <taxon>Peduoviridae</taxon>
        <taxon>Maltschvirus</taxon>
        <taxon>Maltschvirus maltsch</taxon>
    </lineage>
</organism>
<dbReference type="CDD" id="cd00254">
    <property type="entry name" value="LT-like"/>
    <property type="match status" value="1"/>
</dbReference>
<dbReference type="InterPro" id="IPR023346">
    <property type="entry name" value="Lysozyme-like_dom_sf"/>
</dbReference>
<proteinExistence type="predicted"/>
<name>A0A6J5QCY9_9CAUD</name>
<dbReference type="EMBL" id="LR797022">
    <property type="protein sequence ID" value="CAB4182083.1"/>
    <property type="molecule type" value="Genomic_DNA"/>
</dbReference>
<dbReference type="Pfam" id="PF01464">
    <property type="entry name" value="SLT"/>
    <property type="match status" value="1"/>
</dbReference>
<sequence length="141" mass="15731">MRKTSTVLMGLVALFSLTSTLYAQDIPELVTKKATEYKIPVAFAQALIMTESNYKPHARGARGEYGLGQINCNTAKKIGFKQSCDRLLDPETNLEYSFKYLRMALDKSNNDLCGAATLYSTSVDRTPGKSSYCRLVLKRMI</sequence>
<dbReference type="Gene3D" id="1.10.530.10">
    <property type="match status" value="1"/>
</dbReference>
<evidence type="ECO:0000259" key="1">
    <source>
        <dbReference type="Pfam" id="PF01464"/>
    </source>
</evidence>
<feature type="domain" description="Transglycosylase SLT" evidence="1">
    <location>
        <begin position="29"/>
        <end position="119"/>
    </location>
</feature>